<reference evidence="2" key="1">
    <citation type="submission" date="2024-07" db="EMBL/GenBank/DDBJ databases">
        <title>Complete genome sequence of Verrucomicrobiaceae bacterium NT6N.</title>
        <authorList>
            <person name="Huang C."/>
            <person name="Takami H."/>
            <person name="Hamasaki K."/>
        </authorList>
    </citation>
    <scope>NUCLEOTIDE SEQUENCE</scope>
    <source>
        <strain evidence="2">NT6N</strain>
    </source>
</reference>
<sequence>MQVPLDPIPTKPIAVAEQTPAEVEEMIRQLEASSEKTNVAQPVAPAKVVKSPVVTGKDQLNKAYPWLLAASVCLSGVLCWMYVTKPVMAPAAVATDMPSSTEDIAEPITAPADLAKSPASHSGDETAALVPSDDVLPGGPVNNGPNKPGTPDSGSPVSIDPQKLAAMTGDASEAGSGWESTNLKVQHILSADSGNGELEKIILDVPVRYQTRTMRWTPTDVEKARSVLARLMIYERDLHNLRIQGKSILSDWNELLEQTVPAEALRADSPSIPYNQGSEGGGLPGSSSVIKVDKSDASEQAEK</sequence>
<name>A0AAT9FRJ6_9BACT</name>
<dbReference type="KEGG" id="osu:NT6N_35460"/>
<organism evidence="2">
    <name type="scientific">Oceaniferula spumae</name>
    <dbReference type="NCBI Taxonomy" id="2979115"/>
    <lineage>
        <taxon>Bacteria</taxon>
        <taxon>Pseudomonadati</taxon>
        <taxon>Verrucomicrobiota</taxon>
        <taxon>Verrucomicrobiia</taxon>
        <taxon>Verrucomicrobiales</taxon>
        <taxon>Verrucomicrobiaceae</taxon>
        <taxon>Oceaniferula</taxon>
    </lineage>
</organism>
<feature type="region of interest" description="Disordered" evidence="1">
    <location>
        <begin position="114"/>
        <end position="177"/>
    </location>
</feature>
<dbReference type="AlphaFoldDB" id="A0AAT9FRJ6"/>
<dbReference type="EMBL" id="AP026866">
    <property type="protein sequence ID" value="BDS08506.1"/>
    <property type="molecule type" value="Genomic_DNA"/>
</dbReference>
<feature type="compositionally biased region" description="Low complexity" evidence="1">
    <location>
        <begin position="137"/>
        <end position="149"/>
    </location>
</feature>
<protein>
    <submittedName>
        <fullName evidence="2">Uncharacterized protein</fullName>
    </submittedName>
</protein>
<proteinExistence type="predicted"/>
<accession>A0AAT9FRJ6</accession>
<evidence type="ECO:0000256" key="1">
    <source>
        <dbReference type="SAM" id="MobiDB-lite"/>
    </source>
</evidence>
<feature type="compositionally biased region" description="Basic and acidic residues" evidence="1">
    <location>
        <begin position="291"/>
        <end position="303"/>
    </location>
</feature>
<evidence type="ECO:0000313" key="2">
    <source>
        <dbReference type="EMBL" id="BDS08506.1"/>
    </source>
</evidence>
<feature type="region of interest" description="Disordered" evidence="1">
    <location>
        <begin position="266"/>
        <end position="303"/>
    </location>
</feature>
<gene>
    <name evidence="2" type="ORF">NT6N_35460</name>
</gene>